<dbReference type="GO" id="GO:0005886">
    <property type="term" value="C:plasma membrane"/>
    <property type="evidence" value="ECO:0007669"/>
    <property type="project" value="UniProtKB-SubCell"/>
</dbReference>
<gene>
    <name evidence="21" type="primary">coxB</name>
    <name evidence="21" type="ORF">GCM10017621_24970</name>
</gene>
<evidence type="ECO:0000256" key="11">
    <source>
        <dbReference type="ARBA" id="ARBA00023008"/>
    </source>
</evidence>
<proteinExistence type="inferred from homology"/>
<evidence type="ECO:0000256" key="8">
    <source>
        <dbReference type="ARBA" id="ARBA00022967"/>
    </source>
</evidence>
<dbReference type="Gene3D" id="1.10.287.90">
    <property type="match status" value="1"/>
</dbReference>
<keyword evidence="11 16" id="KW-0186">Copper</keyword>
<dbReference type="PROSITE" id="PS50857">
    <property type="entry name" value="COX2_CUA"/>
    <property type="match status" value="1"/>
</dbReference>
<feature type="domain" description="Cytochrome oxidase subunit II transmembrane region profile" evidence="20">
    <location>
        <begin position="24"/>
        <end position="119"/>
    </location>
</feature>
<dbReference type="InterPro" id="IPR002429">
    <property type="entry name" value="CcO_II-like_C"/>
</dbReference>
<dbReference type="RefSeq" id="WP_271187348.1">
    <property type="nucleotide sequence ID" value="NZ_BSFE01000007.1"/>
</dbReference>
<evidence type="ECO:0000256" key="15">
    <source>
        <dbReference type="RuleBase" id="RU000456"/>
    </source>
</evidence>
<feature type="signal peptide" evidence="18">
    <location>
        <begin position="1"/>
        <end position="20"/>
    </location>
</feature>
<evidence type="ECO:0000256" key="14">
    <source>
        <dbReference type="ARBA" id="ARBA00047816"/>
    </source>
</evidence>
<dbReference type="SUPFAM" id="SSF81464">
    <property type="entry name" value="Cytochrome c oxidase subunit II-like, transmembrane region"/>
    <property type="match status" value="1"/>
</dbReference>
<keyword evidence="9 15" id="KW-0249">Electron transport</keyword>
<accession>A0A9W6IPL4</accession>
<reference evidence="21" key="2">
    <citation type="submission" date="2023-01" db="EMBL/GenBank/DDBJ databases">
        <authorList>
            <person name="Sun Q."/>
            <person name="Evtushenko L."/>
        </authorList>
    </citation>
    <scope>NUCLEOTIDE SEQUENCE</scope>
    <source>
        <strain evidence="21">VKM B-1513</strain>
    </source>
</reference>
<dbReference type="SUPFAM" id="SSF49503">
    <property type="entry name" value="Cupredoxins"/>
    <property type="match status" value="1"/>
</dbReference>
<dbReference type="InterPro" id="IPR045187">
    <property type="entry name" value="CcO_II"/>
</dbReference>
<comment type="cofactor">
    <cofactor evidence="16">
        <name>Cu cation</name>
        <dbReference type="ChEBI" id="CHEBI:23378"/>
    </cofactor>
    <text evidence="16">Binds a copper A center.</text>
</comment>
<evidence type="ECO:0000256" key="10">
    <source>
        <dbReference type="ARBA" id="ARBA00022989"/>
    </source>
</evidence>
<feature type="transmembrane region" description="Helical" evidence="17">
    <location>
        <begin position="91"/>
        <end position="114"/>
    </location>
</feature>
<dbReference type="EMBL" id="BSFE01000007">
    <property type="protein sequence ID" value="GLK52989.1"/>
    <property type="molecule type" value="Genomic_DNA"/>
</dbReference>
<dbReference type="Pfam" id="PF00116">
    <property type="entry name" value="COX2"/>
    <property type="match status" value="1"/>
</dbReference>
<evidence type="ECO:0000256" key="12">
    <source>
        <dbReference type="ARBA" id="ARBA00023136"/>
    </source>
</evidence>
<comment type="subcellular location">
    <subcellularLocation>
        <location evidence="15">Cell membrane</location>
        <topology evidence="15">Multi-pass membrane protein</topology>
    </subcellularLocation>
    <subcellularLocation>
        <location evidence="2">Membrane</location>
        <topology evidence="2">Multi-pass membrane protein</topology>
    </subcellularLocation>
</comment>
<comment type="caution">
    <text evidence="21">The sequence shown here is derived from an EMBL/GenBank/DDBJ whole genome shotgun (WGS) entry which is preliminary data.</text>
</comment>
<keyword evidence="5 15" id="KW-0679">Respiratory chain</keyword>
<evidence type="ECO:0000256" key="9">
    <source>
        <dbReference type="ARBA" id="ARBA00022982"/>
    </source>
</evidence>
<organism evidence="21 22">
    <name type="scientific">Maricaulis virginensis</name>
    <dbReference type="NCBI Taxonomy" id="144022"/>
    <lineage>
        <taxon>Bacteria</taxon>
        <taxon>Pseudomonadati</taxon>
        <taxon>Pseudomonadota</taxon>
        <taxon>Alphaproteobacteria</taxon>
        <taxon>Maricaulales</taxon>
        <taxon>Maricaulaceae</taxon>
        <taxon>Maricaulis</taxon>
    </lineage>
</organism>
<evidence type="ECO:0000256" key="2">
    <source>
        <dbReference type="ARBA" id="ARBA00004141"/>
    </source>
</evidence>
<keyword evidence="10 17" id="KW-1133">Transmembrane helix</keyword>
<feature type="transmembrane region" description="Helical" evidence="17">
    <location>
        <begin position="49"/>
        <end position="70"/>
    </location>
</feature>
<keyword evidence="7 16" id="KW-0479">Metal-binding</keyword>
<evidence type="ECO:0000259" key="19">
    <source>
        <dbReference type="PROSITE" id="PS50857"/>
    </source>
</evidence>
<dbReference type="CDD" id="cd13912">
    <property type="entry name" value="CcO_II_C"/>
    <property type="match status" value="1"/>
</dbReference>
<keyword evidence="4 15" id="KW-0813">Transport</keyword>
<dbReference type="PANTHER" id="PTHR22888">
    <property type="entry name" value="CYTOCHROME C OXIDASE, SUBUNIT II"/>
    <property type="match status" value="1"/>
</dbReference>
<evidence type="ECO:0000256" key="3">
    <source>
        <dbReference type="ARBA" id="ARBA00007866"/>
    </source>
</evidence>
<dbReference type="GO" id="GO:0004129">
    <property type="term" value="F:cytochrome-c oxidase activity"/>
    <property type="evidence" value="ECO:0007669"/>
    <property type="project" value="UniProtKB-EC"/>
</dbReference>
<evidence type="ECO:0000256" key="6">
    <source>
        <dbReference type="ARBA" id="ARBA00022692"/>
    </source>
</evidence>
<sequence>MRFLTALVLTWTTAAAGALATPGQPTDGHLGFQPAVTPIMERVTSFHNILLWIIIPITLFVMGLLLWVMIRYNRKANPQASKNSHNTLLEVVWTAVPVMILIVISVFSFPLLYFQDEIPEADFTIKATGYQWYWGYEYPDHEVPQYISTMVAEEDLSEGQLRNLSVDYPLVVPVDAVVRLQVTAADVIHNWAMPSFGTKMDAIPGRINEAWFQVTEEGTYYGQCSELCGIRHAFMPIEVHVVSQDTFDAWVEAGPGSDEANAVIAEYSAARETRLAQLD</sequence>
<dbReference type="PROSITE" id="PS00078">
    <property type="entry name" value="COX2"/>
    <property type="match status" value="1"/>
</dbReference>
<keyword evidence="6 15" id="KW-0812">Transmembrane</keyword>
<evidence type="ECO:0000256" key="5">
    <source>
        <dbReference type="ARBA" id="ARBA00022660"/>
    </source>
</evidence>
<comment type="similarity">
    <text evidence="3 15">Belongs to the cytochrome c oxidase subunit 2 family.</text>
</comment>
<dbReference type="Gene3D" id="2.60.40.420">
    <property type="entry name" value="Cupredoxins - blue copper proteins"/>
    <property type="match status" value="1"/>
</dbReference>
<protein>
    <recommendedName>
        <fullName evidence="16">Cytochrome c oxidase subunit 2</fullName>
        <ecNumber evidence="16">7.1.1.9</ecNumber>
    </recommendedName>
</protein>
<name>A0A9W6IPL4_9PROT</name>
<keyword evidence="8" id="KW-1278">Translocase</keyword>
<evidence type="ECO:0000256" key="7">
    <source>
        <dbReference type="ARBA" id="ARBA00022723"/>
    </source>
</evidence>
<dbReference type="InterPro" id="IPR011759">
    <property type="entry name" value="Cyt_c_oxidase_su2_TM_dom"/>
</dbReference>
<evidence type="ECO:0000256" key="16">
    <source>
        <dbReference type="RuleBase" id="RU004024"/>
    </source>
</evidence>
<dbReference type="Pfam" id="PF02790">
    <property type="entry name" value="COX2_TM"/>
    <property type="match status" value="1"/>
</dbReference>
<evidence type="ECO:0000256" key="13">
    <source>
        <dbReference type="ARBA" id="ARBA00024688"/>
    </source>
</evidence>
<dbReference type="InterPro" id="IPR036257">
    <property type="entry name" value="Cyt_c_oxidase_su2_TM_sf"/>
</dbReference>
<dbReference type="InterPro" id="IPR034210">
    <property type="entry name" value="CcO_II_C"/>
</dbReference>
<dbReference type="AlphaFoldDB" id="A0A9W6IPL4"/>
<keyword evidence="22" id="KW-1185">Reference proteome</keyword>
<keyword evidence="18" id="KW-0732">Signal</keyword>
<evidence type="ECO:0000313" key="22">
    <source>
        <dbReference type="Proteomes" id="UP001143486"/>
    </source>
</evidence>
<dbReference type="GO" id="GO:0042773">
    <property type="term" value="P:ATP synthesis coupled electron transport"/>
    <property type="evidence" value="ECO:0007669"/>
    <property type="project" value="TreeGrafter"/>
</dbReference>
<dbReference type="PANTHER" id="PTHR22888:SF9">
    <property type="entry name" value="CYTOCHROME C OXIDASE SUBUNIT 2"/>
    <property type="match status" value="1"/>
</dbReference>
<comment type="cofactor">
    <cofactor evidence="1">
        <name>heme</name>
        <dbReference type="ChEBI" id="CHEBI:30413"/>
    </cofactor>
</comment>
<keyword evidence="12 17" id="KW-0472">Membrane</keyword>
<dbReference type="InterPro" id="IPR008972">
    <property type="entry name" value="Cupredoxin"/>
</dbReference>
<comment type="function">
    <text evidence="13 16">Subunits I and II form the functional core of the enzyme complex. Electrons originating in cytochrome c are transferred via heme a and Cu(A) to the binuclear center formed by heme a3 and Cu(B).</text>
</comment>
<evidence type="ECO:0000259" key="20">
    <source>
        <dbReference type="PROSITE" id="PS50999"/>
    </source>
</evidence>
<feature type="domain" description="Cytochrome oxidase subunit II copper A binding" evidence="19">
    <location>
        <begin position="120"/>
        <end position="253"/>
    </location>
</feature>
<evidence type="ECO:0000256" key="4">
    <source>
        <dbReference type="ARBA" id="ARBA00022448"/>
    </source>
</evidence>
<feature type="chain" id="PRO_5040978868" description="Cytochrome c oxidase subunit 2" evidence="18">
    <location>
        <begin position="21"/>
        <end position="279"/>
    </location>
</feature>
<dbReference type="GO" id="GO:0005507">
    <property type="term" value="F:copper ion binding"/>
    <property type="evidence" value="ECO:0007669"/>
    <property type="project" value="InterPro"/>
</dbReference>
<comment type="catalytic activity">
    <reaction evidence="14 16">
        <text>4 Fe(II)-[cytochrome c] + O2 + 8 H(+)(in) = 4 Fe(III)-[cytochrome c] + 2 H2O + 4 H(+)(out)</text>
        <dbReference type="Rhea" id="RHEA:11436"/>
        <dbReference type="Rhea" id="RHEA-COMP:10350"/>
        <dbReference type="Rhea" id="RHEA-COMP:14399"/>
        <dbReference type="ChEBI" id="CHEBI:15377"/>
        <dbReference type="ChEBI" id="CHEBI:15378"/>
        <dbReference type="ChEBI" id="CHEBI:15379"/>
        <dbReference type="ChEBI" id="CHEBI:29033"/>
        <dbReference type="ChEBI" id="CHEBI:29034"/>
        <dbReference type="EC" id="7.1.1.9"/>
    </reaction>
</comment>
<evidence type="ECO:0000313" key="21">
    <source>
        <dbReference type="EMBL" id="GLK52989.1"/>
    </source>
</evidence>
<evidence type="ECO:0000256" key="17">
    <source>
        <dbReference type="SAM" id="Phobius"/>
    </source>
</evidence>
<dbReference type="NCBIfam" id="TIGR02866">
    <property type="entry name" value="CoxB"/>
    <property type="match status" value="1"/>
</dbReference>
<dbReference type="PRINTS" id="PR01166">
    <property type="entry name" value="CYCOXIDASEII"/>
</dbReference>
<dbReference type="InterPro" id="IPR001505">
    <property type="entry name" value="Copper_CuA"/>
</dbReference>
<reference evidence="21" key="1">
    <citation type="journal article" date="2014" name="Int. J. Syst. Evol. Microbiol.">
        <title>Complete genome sequence of Corynebacterium casei LMG S-19264T (=DSM 44701T), isolated from a smear-ripened cheese.</title>
        <authorList>
            <consortium name="US DOE Joint Genome Institute (JGI-PGF)"/>
            <person name="Walter F."/>
            <person name="Albersmeier A."/>
            <person name="Kalinowski J."/>
            <person name="Ruckert C."/>
        </authorList>
    </citation>
    <scope>NUCLEOTIDE SEQUENCE</scope>
    <source>
        <strain evidence="21">VKM B-1513</strain>
    </source>
</reference>
<dbReference type="GO" id="GO:0016491">
    <property type="term" value="F:oxidoreductase activity"/>
    <property type="evidence" value="ECO:0007669"/>
    <property type="project" value="InterPro"/>
</dbReference>
<dbReference type="EC" id="7.1.1.9" evidence="16"/>
<dbReference type="Proteomes" id="UP001143486">
    <property type="component" value="Unassembled WGS sequence"/>
</dbReference>
<dbReference type="InterPro" id="IPR014222">
    <property type="entry name" value="Cyt_c_oxidase_su2"/>
</dbReference>
<evidence type="ECO:0000256" key="1">
    <source>
        <dbReference type="ARBA" id="ARBA00001971"/>
    </source>
</evidence>
<dbReference type="FunFam" id="2.60.40.420:FF:000001">
    <property type="entry name" value="Cytochrome c oxidase subunit 2"/>
    <property type="match status" value="1"/>
</dbReference>
<evidence type="ECO:0000256" key="18">
    <source>
        <dbReference type="SAM" id="SignalP"/>
    </source>
</evidence>
<dbReference type="PROSITE" id="PS50999">
    <property type="entry name" value="COX2_TM"/>
    <property type="match status" value="1"/>
</dbReference>